<dbReference type="RefSeq" id="XP_053588280.1">
    <property type="nucleotide sequence ID" value="XM_053728703.1"/>
</dbReference>
<reference evidence="1 2" key="1">
    <citation type="submission" date="2019-12" db="EMBL/GenBank/DDBJ databases">
        <title>Chromosome-level assembly of the Caenorhabditis remanei genome.</title>
        <authorList>
            <person name="Teterina A.A."/>
            <person name="Willis J.H."/>
            <person name="Phillips P.C."/>
        </authorList>
    </citation>
    <scope>NUCLEOTIDE SEQUENCE [LARGE SCALE GENOMIC DNA]</scope>
    <source>
        <strain evidence="1 2">PX506</strain>
        <tissue evidence="1">Whole organism</tissue>
    </source>
</reference>
<name>A0A6A5H9R5_CAERE</name>
<dbReference type="CTD" id="78775295"/>
<dbReference type="KEGG" id="crq:GCK72_011830"/>
<gene>
    <name evidence="1" type="ORF">GCK72_011830</name>
</gene>
<evidence type="ECO:0000313" key="2">
    <source>
        <dbReference type="Proteomes" id="UP000483820"/>
    </source>
</evidence>
<dbReference type="AlphaFoldDB" id="A0A6A5H9R5"/>
<accession>A0A6A5H9R5</accession>
<dbReference type="Proteomes" id="UP000483820">
    <property type="component" value="Chromosome III"/>
</dbReference>
<proteinExistence type="predicted"/>
<evidence type="ECO:0000313" key="1">
    <source>
        <dbReference type="EMBL" id="KAF1763564.1"/>
    </source>
</evidence>
<organism evidence="1 2">
    <name type="scientific">Caenorhabditis remanei</name>
    <name type="common">Caenorhabditis vulgaris</name>
    <dbReference type="NCBI Taxonomy" id="31234"/>
    <lineage>
        <taxon>Eukaryota</taxon>
        <taxon>Metazoa</taxon>
        <taxon>Ecdysozoa</taxon>
        <taxon>Nematoda</taxon>
        <taxon>Chromadorea</taxon>
        <taxon>Rhabditida</taxon>
        <taxon>Rhabditina</taxon>
        <taxon>Rhabditomorpha</taxon>
        <taxon>Rhabditoidea</taxon>
        <taxon>Rhabditidae</taxon>
        <taxon>Peloderinae</taxon>
        <taxon>Caenorhabditis</taxon>
    </lineage>
</organism>
<dbReference type="EMBL" id="WUAV01000003">
    <property type="protein sequence ID" value="KAF1763564.1"/>
    <property type="molecule type" value="Genomic_DNA"/>
</dbReference>
<comment type="caution">
    <text evidence="1">The sequence shown here is derived from an EMBL/GenBank/DDBJ whole genome shotgun (WGS) entry which is preliminary data.</text>
</comment>
<protein>
    <submittedName>
        <fullName evidence="1">Uncharacterized protein</fullName>
    </submittedName>
</protein>
<sequence length="134" mass="15335">MESREQEVSAYLLDDKRSDRSSRHFNHLHREVDQSECDELKCPLSDVVGSGIRRRASLIAVGHRNQQNSGEVSNDILLVFKHNALQIGPCEVEHVERNGPSTDENRDSERFLEENLMIFFLFVLNNGKLLADQS</sequence>
<dbReference type="GeneID" id="78775295"/>